<organism evidence="16 17">
    <name type="scientific">Riccia fluitans</name>
    <dbReference type="NCBI Taxonomy" id="41844"/>
    <lineage>
        <taxon>Eukaryota</taxon>
        <taxon>Viridiplantae</taxon>
        <taxon>Streptophyta</taxon>
        <taxon>Embryophyta</taxon>
        <taxon>Marchantiophyta</taxon>
        <taxon>Marchantiopsida</taxon>
        <taxon>Marchantiidae</taxon>
        <taxon>Marchantiales</taxon>
        <taxon>Ricciaceae</taxon>
        <taxon>Riccia</taxon>
    </lineage>
</organism>
<name>A0ABD1XRB1_9MARC</name>
<feature type="region of interest" description="Disordered" evidence="12">
    <location>
        <begin position="260"/>
        <end position="282"/>
    </location>
</feature>
<dbReference type="InterPro" id="IPR046959">
    <property type="entry name" value="PRK1-6/SRF4-like"/>
</dbReference>
<evidence type="ECO:0000256" key="10">
    <source>
        <dbReference type="ARBA" id="ARBA00023180"/>
    </source>
</evidence>
<keyword evidence="5" id="KW-0677">Repeat</keyword>
<keyword evidence="7 11" id="KW-0067">ATP-binding</keyword>
<gene>
    <name evidence="16" type="ORF">R1flu_023134</name>
</gene>
<dbReference type="FunFam" id="3.30.200.20:FF:000307">
    <property type="entry name" value="pollen receptor-like kinase 1"/>
    <property type="match status" value="1"/>
</dbReference>
<protein>
    <recommendedName>
        <fullName evidence="15">Protein kinase domain-containing protein</fullName>
    </recommendedName>
</protein>
<dbReference type="EMBL" id="JBHFFA010000007">
    <property type="protein sequence ID" value="KAL2611442.1"/>
    <property type="molecule type" value="Genomic_DNA"/>
</dbReference>
<dbReference type="PANTHER" id="PTHR48007">
    <property type="entry name" value="LEUCINE-RICH REPEAT RECEPTOR-LIKE PROTEIN KINASE PXC1"/>
    <property type="match status" value="1"/>
</dbReference>
<evidence type="ECO:0000259" key="15">
    <source>
        <dbReference type="PROSITE" id="PS50011"/>
    </source>
</evidence>
<dbReference type="GO" id="GO:0016020">
    <property type="term" value="C:membrane"/>
    <property type="evidence" value="ECO:0007669"/>
    <property type="project" value="UniProtKB-SubCell"/>
</dbReference>
<feature type="transmembrane region" description="Helical" evidence="13">
    <location>
        <begin position="291"/>
        <end position="314"/>
    </location>
</feature>
<feature type="chain" id="PRO_5044780005" description="Protein kinase domain-containing protein" evidence="14">
    <location>
        <begin position="37"/>
        <end position="660"/>
    </location>
</feature>
<keyword evidence="4 14" id="KW-0732">Signal</keyword>
<feature type="binding site" evidence="11">
    <location>
        <position position="406"/>
    </location>
    <ligand>
        <name>ATP</name>
        <dbReference type="ChEBI" id="CHEBI:30616"/>
    </ligand>
</feature>
<evidence type="ECO:0000256" key="9">
    <source>
        <dbReference type="ARBA" id="ARBA00023136"/>
    </source>
</evidence>
<evidence type="ECO:0000256" key="14">
    <source>
        <dbReference type="SAM" id="SignalP"/>
    </source>
</evidence>
<keyword evidence="2" id="KW-0433">Leucine-rich repeat</keyword>
<reference evidence="16 17" key="1">
    <citation type="submission" date="2024-09" db="EMBL/GenBank/DDBJ databases">
        <title>Chromosome-scale assembly of Riccia fluitans.</title>
        <authorList>
            <person name="Paukszto L."/>
            <person name="Sawicki J."/>
            <person name="Karawczyk K."/>
            <person name="Piernik-Szablinska J."/>
            <person name="Szczecinska M."/>
            <person name="Mazdziarz M."/>
        </authorList>
    </citation>
    <scope>NUCLEOTIDE SEQUENCE [LARGE SCALE GENOMIC DNA]</scope>
    <source>
        <strain evidence="16">Rf_01</strain>
        <tissue evidence="16">Aerial parts of the thallus</tissue>
    </source>
</reference>
<keyword evidence="3 13" id="KW-0812">Transmembrane</keyword>
<dbReference type="PROSITE" id="PS00107">
    <property type="entry name" value="PROTEIN_KINASE_ATP"/>
    <property type="match status" value="1"/>
</dbReference>
<dbReference type="AlphaFoldDB" id="A0ABD1XRB1"/>
<dbReference type="GO" id="GO:0005524">
    <property type="term" value="F:ATP binding"/>
    <property type="evidence" value="ECO:0007669"/>
    <property type="project" value="UniProtKB-UniRule"/>
</dbReference>
<evidence type="ECO:0000256" key="11">
    <source>
        <dbReference type="PROSITE-ProRule" id="PRU10141"/>
    </source>
</evidence>
<feature type="domain" description="Protein kinase" evidence="15">
    <location>
        <begin position="378"/>
        <end position="660"/>
    </location>
</feature>
<evidence type="ECO:0000256" key="5">
    <source>
        <dbReference type="ARBA" id="ARBA00022737"/>
    </source>
</evidence>
<dbReference type="FunFam" id="3.80.10.10:FF:000041">
    <property type="entry name" value="LRR receptor-like serine/threonine-protein kinase ERECTA"/>
    <property type="match status" value="1"/>
</dbReference>
<evidence type="ECO:0000256" key="2">
    <source>
        <dbReference type="ARBA" id="ARBA00022614"/>
    </source>
</evidence>
<dbReference type="InterPro" id="IPR013210">
    <property type="entry name" value="LRR_N_plant-typ"/>
</dbReference>
<dbReference type="Pfam" id="PF08263">
    <property type="entry name" value="LRRNT_2"/>
    <property type="match status" value="1"/>
</dbReference>
<dbReference type="Pfam" id="PF00560">
    <property type="entry name" value="LRR_1"/>
    <property type="match status" value="3"/>
</dbReference>
<dbReference type="InterPro" id="IPR032675">
    <property type="entry name" value="LRR_dom_sf"/>
</dbReference>
<dbReference type="PROSITE" id="PS50011">
    <property type="entry name" value="PROTEIN_KINASE_DOM"/>
    <property type="match status" value="1"/>
</dbReference>
<keyword evidence="8 13" id="KW-1133">Transmembrane helix</keyword>
<dbReference type="Gene3D" id="1.10.510.10">
    <property type="entry name" value="Transferase(Phosphotransferase) domain 1"/>
    <property type="match status" value="1"/>
</dbReference>
<proteinExistence type="predicted"/>
<dbReference type="Proteomes" id="UP001605036">
    <property type="component" value="Unassembled WGS sequence"/>
</dbReference>
<evidence type="ECO:0000256" key="6">
    <source>
        <dbReference type="ARBA" id="ARBA00022741"/>
    </source>
</evidence>
<dbReference type="InterPro" id="IPR017441">
    <property type="entry name" value="Protein_kinase_ATP_BS"/>
</dbReference>
<accession>A0ABD1XRB1</accession>
<evidence type="ECO:0000256" key="13">
    <source>
        <dbReference type="SAM" id="Phobius"/>
    </source>
</evidence>
<sequence length="660" mass="72790">MAICFPFAILPGTIRRRLSSASAIILAILPILISSAEESSNFSNLPRDALGLLAFKAGADPNDTVTKSWVGPDPCANGTESPWRGIRCNFRRRVVSVRLDKLNLNGTFPEHSLSLLSQVKYITLSFNRLTGEIPDLSNCSSLVQLWLQDNEFSGPIPNFLTQARKLEKLDLSQNSLEGSVPAFNGTSSLVVLDLSDNFLNGTIPTLNISSLQSFDVSNNQLQGAIPQTLSKFPPTGFSGNNRLCGAPLPIECPSESRARHELTAPSPSPEVGAVAEAGGAHHQKPKLGTGALIAIIVGDTIIFLLVIVFLLYYWRKYSTAVSDEKPYSKKQRGAGRSVGDDVEVPADFCCRDSEPELAKLVFFDGRGEQSFELEDLLRASAEMLGKGSFGTAYKAVLESGLIFVVKRMRDVKGEIGKNDFEKHMELLGKLTHPNIVPLRAYYYAQGEKLLVFDYMDNGNLFTMLHGDRGVGRTSLDWTSRLRIAHEVAVGVAYLHQEWESRKMFHGNIKSSNILVGKNYEICISDVGLVALMNPSFAAQQMAGYRAPEYNHTKKITQKADVYSFGVLLLELLTGRQPAQSHQSQGGVDLPKWVNSVVREEWTAEVFDRELKSQGGEVDEMGRMIARHNLTTSLARTPLRTLEELPLPNFLCILERDRLSA</sequence>
<evidence type="ECO:0000313" key="17">
    <source>
        <dbReference type="Proteomes" id="UP001605036"/>
    </source>
</evidence>
<evidence type="ECO:0000256" key="12">
    <source>
        <dbReference type="SAM" id="MobiDB-lite"/>
    </source>
</evidence>
<evidence type="ECO:0000256" key="8">
    <source>
        <dbReference type="ARBA" id="ARBA00022989"/>
    </source>
</evidence>
<dbReference type="Gene3D" id="3.30.200.20">
    <property type="entry name" value="Phosphorylase Kinase, domain 1"/>
    <property type="match status" value="1"/>
</dbReference>
<comment type="subcellular location">
    <subcellularLocation>
        <location evidence="1">Membrane</location>
    </subcellularLocation>
</comment>
<dbReference type="InterPro" id="IPR001611">
    <property type="entry name" value="Leu-rich_rpt"/>
</dbReference>
<dbReference type="InterPro" id="IPR001245">
    <property type="entry name" value="Ser-Thr/Tyr_kinase_cat_dom"/>
</dbReference>
<dbReference type="InterPro" id="IPR011009">
    <property type="entry name" value="Kinase-like_dom_sf"/>
</dbReference>
<dbReference type="PANTHER" id="PTHR48007:SF4">
    <property type="entry name" value="LEUCINE-RICH REPEAT RECEPTOR-LIKE PROTEIN KINASE PXC1"/>
    <property type="match status" value="1"/>
</dbReference>
<evidence type="ECO:0000313" key="16">
    <source>
        <dbReference type="EMBL" id="KAL2611442.1"/>
    </source>
</evidence>
<feature type="signal peptide" evidence="14">
    <location>
        <begin position="1"/>
        <end position="36"/>
    </location>
</feature>
<feature type="compositionally biased region" description="Low complexity" evidence="12">
    <location>
        <begin position="270"/>
        <end position="280"/>
    </location>
</feature>
<dbReference type="SUPFAM" id="SSF52058">
    <property type="entry name" value="L domain-like"/>
    <property type="match status" value="1"/>
</dbReference>
<evidence type="ECO:0000256" key="1">
    <source>
        <dbReference type="ARBA" id="ARBA00004370"/>
    </source>
</evidence>
<keyword evidence="17" id="KW-1185">Reference proteome</keyword>
<evidence type="ECO:0000256" key="4">
    <source>
        <dbReference type="ARBA" id="ARBA00022729"/>
    </source>
</evidence>
<dbReference type="Pfam" id="PF07714">
    <property type="entry name" value="PK_Tyr_Ser-Thr"/>
    <property type="match status" value="1"/>
</dbReference>
<keyword evidence="10" id="KW-0325">Glycoprotein</keyword>
<keyword evidence="6 11" id="KW-0547">Nucleotide-binding</keyword>
<keyword evidence="9 13" id="KW-0472">Membrane</keyword>
<evidence type="ECO:0000256" key="7">
    <source>
        <dbReference type="ARBA" id="ARBA00022840"/>
    </source>
</evidence>
<dbReference type="Gene3D" id="3.80.10.10">
    <property type="entry name" value="Ribonuclease Inhibitor"/>
    <property type="match status" value="2"/>
</dbReference>
<comment type="caution">
    <text evidence="16">The sequence shown here is derived from an EMBL/GenBank/DDBJ whole genome shotgun (WGS) entry which is preliminary data.</text>
</comment>
<dbReference type="SUPFAM" id="SSF56112">
    <property type="entry name" value="Protein kinase-like (PK-like)"/>
    <property type="match status" value="1"/>
</dbReference>
<evidence type="ECO:0000256" key="3">
    <source>
        <dbReference type="ARBA" id="ARBA00022692"/>
    </source>
</evidence>
<dbReference type="InterPro" id="IPR000719">
    <property type="entry name" value="Prot_kinase_dom"/>
</dbReference>